<protein>
    <submittedName>
        <fullName evidence="1">Uncharacterized protein</fullName>
    </submittedName>
</protein>
<dbReference type="AlphaFoldDB" id="A0A486PS20"/>
<reference evidence="1" key="1">
    <citation type="submission" date="2019-03" db="EMBL/GenBank/DDBJ databases">
        <authorList>
            <consortium name="Pathogen Informatics"/>
        </authorList>
    </citation>
    <scope>NUCLEOTIDE SEQUENCE</scope>
    <source>
        <strain evidence="1">5012STDY7626451</strain>
    </source>
</reference>
<dbReference type="EMBL" id="CAAHCX010000001">
    <property type="protein sequence ID" value="VGL78018.1"/>
    <property type="molecule type" value="Genomic_DNA"/>
</dbReference>
<proteinExistence type="predicted"/>
<name>A0A486PS20_KLEPN</name>
<organism evidence="1">
    <name type="scientific">Klebsiella pneumoniae</name>
    <dbReference type="NCBI Taxonomy" id="573"/>
    <lineage>
        <taxon>Bacteria</taxon>
        <taxon>Pseudomonadati</taxon>
        <taxon>Pseudomonadota</taxon>
        <taxon>Gammaproteobacteria</taxon>
        <taxon>Enterobacterales</taxon>
        <taxon>Enterobacteriaceae</taxon>
        <taxon>Klebsiella/Raoultella group</taxon>
        <taxon>Klebsiella</taxon>
        <taxon>Klebsiella pneumoniae complex</taxon>
    </lineage>
</organism>
<dbReference type="RefSeq" id="WP_004187258.1">
    <property type="nucleotide sequence ID" value="NZ_CAMRGY010000013.1"/>
</dbReference>
<gene>
    <name evidence="1" type="ORF">SAMEA4873653_00585</name>
</gene>
<accession>A0A486PS20</accession>
<sequence>MESFESYENFNDWYEALIKVGEAADRTFSYKLMFLEFYDRGMTPEETLTHIIENGIVTE</sequence>
<evidence type="ECO:0000313" key="1">
    <source>
        <dbReference type="EMBL" id="VGL78018.1"/>
    </source>
</evidence>